<protein>
    <submittedName>
        <fullName evidence="1">Uncharacterized protein</fullName>
    </submittedName>
</protein>
<keyword evidence="2" id="KW-1185">Reference proteome</keyword>
<dbReference type="EMBL" id="JANBPW010006818">
    <property type="protein sequence ID" value="KAJ1927310.1"/>
    <property type="molecule type" value="Genomic_DNA"/>
</dbReference>
<sequence>MPKYKQPRGDHETSSESESDFKDATDHVTKPVPDDNARPSEDVNEGFDDSPPKVHFAQSADTFSDSSSPDNSPVQLLGYHHLRSPGLAPTRRFPSSPRNRYSYPSTIESNEQVFNTHEHDMRSSLAVTSAENLLSDHYEGDVEFTPMLDDEDHTALSPPRVPSKKPNVLKPLPHRPVSKPVPPRPKSPEKSVHRFLSPTEQVNASLFSMIDAAKIDPAELQRLREKQSAQTTLSSKASQEQFLTKFGDDYDACAHLDPEALAMENSIEESLQNGPQKPMKIRRRPHSSHAEEESPVLSPKHKNNNRLTKLLSGMGLGSNSSNGQKPKEQ</sequence>
<feature type="non-terminal residue" evidence="1">
    <location>
        <position position="329"/>
    </location>
</feature>
<dbReference type="Proteomes" id="UP001150603">
    <property type="component" value="Unassembled WGS sequence"/>
</dbReference>
<evidence type="ECO:0000313" key="2">
    <source>
        <dbReference type="Proteomes" id="UP001150603"/>
    </source>
</evidence>
<name>A0ACC1IXQ0_9FUNG</name>
<evidence type="ECO:0000313" key="1">
    <source>
        <dbReference type="EMBL" id="KAJ1927310.1"/>
    </source>
</evidence>
<comment type="caution">
    <text evidence="1">The sequence shown here is derived from an EMBL/GenBank/DDBJ whole genome shotgun (WGS) entry which is preliminary data.</text>
</comment>
<accession>A0ACC1IXQ0</accession>
<reference evidence="1" key="1">
    <citation type="submission" date="2022-07" db="EMBL/GenBank/DDBJ databases">
        <title>Phylogenomic reconstructions and comparative analyses of Kickxellomycotina fungi.</title>
        <authorList>
            <person name="Reynolds N.K."/>
            <person name="Stajich J.E."/>
            <person name="Barry K."/>
            <person name="Grigoriev I.V."/>
            <person name="Crous P."/>
            <person name="Smith M.E."/>
        </authorList>
    </citation>
    <scope>NUCLEOTIDE SEQUENCE</scope>
    <source>
        <strain evidence="1">NRRL 5244</strain>
    </source>
</reference>
<organism evidence="1 2">
    <name type="scientific">Linderina macrospora</name>
    <dbReference type="NCBI Taxonomy" id="4868"/>
    <lineage>
        <taxon>Eukaryota</taxon>
        <taxon>Fungi</taxon>
        <taxon>Fungi incertae sedis</taxon>
        <taxon>Zoopagomycota</taxon>
        <taxon>Kickxellomycotina</taxon>
        <taxon>Kickxellomycetes</taxon>
        <taxon>Kickxellales</taxon>
        <taxon>Kickxellaceae</taxon>
        <taxon>Linderina</taxon>
    </lineage>
</organism>
<gene>
    <name evidence="1" type="ORF">FBU59_007231</name>
</gene>
<proteinExistence type="predicted"/>